<organism evidence="2 3">
    <name type="scientific">Nesidiocoris tenuis</name>
    <dbReference type="NCBI Taxonomy" id="355587"/>
    <lineage>
        <taxon>Eukaryota</taxon>
        <taxon>Metazoa</taxon>
        <taxon>Ecdysozoa</taxon>
        <taxon>Arthropoda</taxon>
        <taxon>Hexapoda</taxon>
        <taxon>Insecta</taxon>
        <taxon>Pterygota</taxon>
        <taxon>Neoptera</taxon>
        <taxon>Paraneoptera</taxon>
        <taxon>Hemiptera</taxon>
        <taxon>Heteroptera</taxon>
        <taxon>Panheteroptera</taxon>
        <taxon>Cimicomorpha</taxon>
        <taxon>Miridae</taxon>
        <taxon>Dicyphina</taxon>
        <taxon>Nesidiocoris</taxon>
    </lineage>
</organism>
<protein>
    <submittedName>
        <fullName evidence="2">Uncharacterized protein</fullName>
    </submittedName>
</protein>
<dbReference type="Proteomes" id="UP000479000">
    <property type="component" value="Unassembled WGS sequence"/>
</dbReference>
<dbReference type="EMBL" id="CADCXU010029397">
    <property type="protein sequence ID" value="CAB0015715.1"/>
    <property type="molecule type" value="Genomic_DNA"/>
</dbReference>
<name>A0A6H5HHG7_9HEMI</name>
<proteinExistence type="predicted"/>
<accession>A0A6H5HHG7</accession>
<evidence type="ECO:0000313" key="2">
    <source>
        <dbReference type="EMBL" id="CAB0015715.1"/>
    </source>
</evidence>
<feature type="non-terminal residue" evidence="2">
    <location>
        <position position="58"/>
    </location>
</feature>
<dbReference type="AlphaFoldDB" id="A0A6H5HHG7"/>
<dbReference type="EMBL" id="CADCXU010029396">
    <property type="protein sequence ID" value="CAB0015714.1"/>
    <property type="molecule type" value="Genomic_DNA"/>
</dbReference>
<evidence type="ECO:0000313" key="1">
    <source>
        <dbReference type="EMBL" id="CAB0015714.1"/>
    </source>
</evidence>
<keyword evidence="3" id="KW-1185">Reference proteome</keyword>
<evidence type="ECO:0000313" key="3">
    <source>
        <dbReference type="Proteomes" id="UP000479000"/>
    </source>
</evidence>
<gene>
    <name evidence="1" type="ORF">NTEN_LOCUS20054</name>
    <name evidence="2" type="ORF">NTEN_LOCUS20055</name>
</gene>
<reference evidence="2 3" key="1">
    <citation type="submission" date="2020-02" db="EMBL/GenBank/DDBJ databases">
        <authorList>
            <person name="Ferguson B K."/>
        </authorList>
    </citation>
    <scope>NUCLEOTIDE SEQUENCE [LARGE SCALE GENOMIC DNA]</scope>
</reference>
<sequence>MRWVANCRLHWGTALATALLSRYCWPIVRLPSLTHFQLYLATVAALQKKLYCSVSLAP</sequence>